<dbReference type="AlphaFoldDB" id="A0AA36CY61"/>
<sequence>MLQRLWPLAARAYATKAPRIVAVEEGLDRLLKVQWDDGQEGRFPLVWLRDCSPDPITYTFSPAMTARNFWMRDFDVRPSIKELQPTEDGTSILIEWDGGHMSRFTSDWLRLRNPLDEQAKQHRRKFYLFPEDTWDRGTIEKRLKTFDFGEMLKDDNVLHDFLEAVCLDGIAKLTNGPGRGAVEQIGQRILLIHRTHFGKVFEVSTKADASNMAYASNGELPFHTDFPSLADPPQLQMLHMVTRAAEGGNSLFCDGFHIAKLLRERHPDVFETLCNYTTEYIEEGFDVHAGDDGQPKNFPFKMAARHSVFKRNAAGEVVQVQFGNAMRSWFYDCPPEDVQKIYDAMKLFTKYCYEPENILKFQLQDGETVLWANKRLLHTRDNFRNSEGSARTLEGCYFSWDIIKSRVRQIRAQLRRPEDQPSA</sequence>
<evidence type="ECO:0000256" key="7">
    <source>
        <dbReference type="ARBA" id="ARBA00023002"/>
    </source>
</evidence>
<gene>
    <name evidence="11" type="ORF">MSPICULIGERA_LOCUS14853</name>
</gene>
<protein>
    <recommendedName>
        <fullName evidence="13">Gamma-butyrobetaine dioxygenase</fullName>
    </recommendedName>
</protein>
<comment type="similarity">
    <text evidence="3">Belongs to the gamma-BBH/TMLD family.</text>
</comment>
<feature type="domain" description="TauD/TfdA-like" evidence="9">
    <location>
        <begin position="140"/>
        <end position="397"/>
    </location>
</feature>
<evidence type="ECO:0000256" key="6">
    <source>
        <dbReference type="ARBA" id="ARBA00022964"/>
    </source>
</evidence>
<proteinExistence type="inferred from homology"/>
<evidence type="ECO:0000256" key="5">
    <source>
        <dbReference type="ARBA" id="ARBA00022873"/>
    </source>
</evidence>
<dbReference type="InterPro" id="IPR038492">
    <property type="entry name" value="GBBH-like_N_sf"/>
</dbReference>
<keyword evidence="4" id="KW-0479">Metal-binding</keyword>
<dbReference type="SUPFAM" id="SSF51197">
    <property type="entry name" value="Clavaminate synthase-like"/>
    <property type="match status" value="1"/>
</dbReference>
<dbReference type="Proteomes" id="UP001177023">
    <property type="component" value="Unassembled WGS sequence"/>
</dbReference>
<dbReference type="GO" id="GO:0016706">
    <property type="term" value="F:2-oxoglutarate-dependent dioxygenase activity"/>
    <property type="evidence" value="ECO:0007669"/>
    <property type="project" value="UniProtKB-ARBA"/>
</dbReference>
<dbReference type="GO" id="GO:0045329">
    <property type="term" value="P:carnitine biosynthetic process"/>
    <property type="evidence" value="ECO:0007669"/>
    <property type="project" value="UniProtKB-KW"/>
</dbReference>
<keyword evidence="8" id="KW-0408">Iron</keyword>
<evidence type="ECO:0000259" key="9">
    <source>
        <dbReference type="Pfam" id="PF02668"/>
    </source>
</evidence>
<dbReference type="InterPro" id="IPR003819">
    <property type="entry name" value="TauD/TfdA-like"/>
</dbReference>
<keyword evidence="6" id="KW-0223">Dioxygenase</keyword>
<dbReference type="GO" id="GO:0005739">
    <property type="term" value="C:mitochondrion"/>
    <property type="evidence" value="ECO:0007669"/>
    <property type="project" value="TreeGrafter"/>
</dbReference>
<keyword evidence="7" id="KW-0560">Oxidoreductase</keyword>
<reference evidence="11" key="1">
    <citation type="submission" date="2023-06" db="EMBL/GenBank/DDBJ databases">
        <authorList>
            <person name="Delattre M."/>
        </authorList>
    </citation>
    <scope>NUCLEOTIDE SEQUENCE</scope>
    <source>
        <strain evidence="11">AF72</strain>
    </source>
</reference>
<evidence type="ECO:0000256" key="2">
    <source>
        <dbReference type="ARBA" id="ARBA00005022"/>
    </source>
</evidence>
<dbReference type="Pfam" id="PF06155">
    <property type="entry name" value="GBBH-like_N"/>
    <property type="match status" value="1"/>
</dbReference>
<evidence type="ECO:0000256" key="3">
    <source>
        <dbReference type="ARBA" id="ARBA00008654"/>
    </source>
</evidence>
<evidence type="ECO:0000259" key="10">
    <source>
        <dbReference type="Pfam" id="PF06155"/>
    </source>
</evidence>
<keyword evidence="5" id="KW-0124">Carnitine biosynthesis</keyword>
<dbReference type="EMBL" id="CATQJA010002644">
    <property type="protein sequence ID" value="CAJ0576563.1"/>
    <property type="molecule type" value="Genomic_DNA"/>
</dbReference>
<name>A0AA36CY61_9BILA</name>
<accession>A0AA36CY61</accession>
<dbReference type="InterPro" id="IPR050411">
    <property type="entry name" value="AlphaKG_dependent_hydroxylases"/>
</dbReference>
<evidence type="ECO:0000313" key="11">
    <source>
        <dbReference type="EMBL" id="CAJ0576563.1"/>
    </source>
</evidence>
<feature type="non-terminal residue" evidence="11">
    <location>
        <position position="1"/>
    </location>
</feature>
<comment type="pathway">
    <text evidence="2">Amine and polyamine biosynthesis; carnitine biosynthesis.</text>
</comment>
<feature type="domain" description="Gamma-butyrobetaine hydroxylase-like N-terminal" evidence="10">
    <location>
        <begin position="28"/>
        <end position="110"/>
    </location>
</feature>
<dbReference type="Pfam" id="PF02668">
    <property type="entry name" value="TauD"/>
    <property type="match status" value="1"/>
</dbReference>
<comment type="cofactor">
    <cofactor evidence="1">
        <name>Fe(2+)</name>
        <dbReference type="ChEBI" id="CHEBI:29033"/>
    </cofactor>
</comment>
<evidence type="ECO:0000256" key="4">
    <source>
        <dbReference type="ARBA" id="ARBA00022723"/>
    </source>
</evidence>
<keyword evidence="12" id="KW-1185">Reference proteome</keyword>
<dbReference type="GO" id="GO:0046872">
    <property type="term" value="F:metal ion binding"/>
    <property type="evidence" value="ECO:0007669"/>
    <property type="project" value="UniProtKB-KW"/>
</dbReference>
<dbReference type="PANTHER" id="PTHR10696">
    <property type="entry name" value="GAMMA-BUTYROBETAINE HYDROXYLASE-RELATED"/>
    <property type="match status" value="1"/>
</dbReference>
<dbReference type="FunFam" id="3.30.2020.30:FF:000002">
    <property type="entry name" value="Putative gamma-butyrobetaine dioxygenase"/>
    <property type="match status" value="1"/>
</dbReference>
<organism evidence="11 12">
    <name type="scientific">Mesorhabditis spiculigera</name>
    <dbReference type="NCBI Taxonomy" id="96644"/>
    <lineage>
        <taxon>Eukaryota</taxon>
        <taxon>Metazoa</taxon>
        <taxon>Ecdysozoa</taxon>
        <taxon>Nematoda</taxon>
        <taxon>Chromadorea</taxon>
        <taxon>Rhabditida</taxon>
        <taxon>Rhabditina</taxon>
        <taxon>Rhabditomorpha</taxon>
        <taxon>Rhabditoidea</taxon>
        <taxon>Rhabditidae</taxon>
        <taxon>Mesorhabditinae</taxon>
        <taxon>Mesorhabditis</taxon>
    </lineage>
</organism>
<comment type="caution">
    <text evidence="11">The sequence shown here is derived from an EMBL/GenBank/DDBJ whole genome shotgun (WGS) entry which is preliminary data.</text>
</comment>
<evidence type="ECO:0000256" key="1">
    <source>
        <dbReference type="ARBA" id="ARBA00001954"/>
    </source>
</evidence>
<dbReference type="Gene3D" id="3.60.130.10">
    <property type="entry name" value="Clavaminate synthase-like"/>
    <property type="match status" value="1"/>
</dbReference>
<evidence type="ECO:0008006" key="13">
    <source>
        <dbReference type="Google" id="ProtNLM"/>
    </source>
</evidence>
<dbReference type="PANTHER" id="PTHR10696:SF33">
    <property type="entry name" value="GAMMA-BUTYROBETAINE DIOXYGENASE"/>
    <property type="match status" value="1"/>
</dbReference>
<dbReference type="InterPro" id="IPR010376">
    <property type="entry name" value="GBBH-like_N"/>
</dbReference>
<evidence type="ECO:0000313" key="12">
    <source>
        <dbReference type="Proteomes" id="UP001177023"/>
    </source>
</evidence>
<dbReference type="Gene3D" id="3.30.2020.30">
    <property type="match status" value="1"/>
</dbReference>
<evidence type="ECO:0000256" key="8">
    <source>
        <dbReference type="ARBA" id="ARBA00023004"/>
    </source>
</evidence>
<dbReference type="InterPro" id="IPR042098">
    <property type="entry name" value="TauD-like_sf"/>
</dbReference>